<organism evidence="1 2">
    <name type="scientific">Jeotgalibacillus malaysiensis</name>
    <dbReference type="NCBI Taxonomy" id="1508404"/>
    <lineage>
        <taxon>Bacteria</taxon>
        <taxon>Bacillati</taxon>
        <taxon>Bacillota</taxon>
        <taxon>Bacilli</taxon>
        <taxon>Bacillales</taxon>
        <taxon>Caryophanaceae</taxon>
        <taxon>Jeotgalibacillus</taxon>
    </lineage>
</organism>
<evidence type="ECO:0000313" key="1">
    <source>
        <dbReference type="EMBL" id="AJD93201.1"/>
    </source>
</evidence>
<protein>
    <submittedName>
        <fullName evidence="1">Uncharacterized protein</fullName>
    </submittedName>
</protein>
<dbReference type="InterPro" id="IPR011004">
    <property type="entry name" value="Trimer_LpxA-like_sf"/>
</dbReference>
<proteinExistence type="predicted"/>
<sequence length="373" mass="41517">MNLWSKIKLLSGRYVEEQGEVVLRKYKMTGETFVLNSYDDDVLLFKIKSVGTFSLPDGTVVKKGDQGGWITSENCLSHNGQCWIDEETKVIDSRVSGNAHLANTFVSNNSHIGGWSILKDSFIIASQVAGHSFIQSAQLEKTDVSGRVELSHSRCEYVYMEGDVVIRDSELKMVHVAHEKIHIGADALYMNSVKLNCENPSANPQKIHAPGEWKNVTLTCPILRVVEGILMEDVVGEEMKRFIVLSETEMKNVQFANKSSFRSGGENAYHQLISPTKSNPVRIIGKVIFDSECEIKGQVAIQGSWRLANVKMAGSTVLKSEQDSTVLVTDVTMDTLSSIVVQNNSKLSHLIEINDIHLTDDHCHRVDSNKYAM</sequence>
<accession>A0A0B5ASV7</accession>
<dbReference type="HOGENOM" id="CLU_741417_0_0_9"/>
<dbReference type="AlphaFoldDB" id="A0A0B5ASV7"/>
<geneLocation type="plasmid" evidence="2"/>
<reference evidence="1 2" key="1">
    <citation type="submission" date="2014-08" db="EMBL/GenBank/DDBJ databases">
        <title>Complete genome of a marine bacteria Jeotgalibacillus malaysiensis.</title>
        <authorList>
            <person name="Yaakop A.S."/>
            <person name="Chan K.-G."/>
            <person name="Goh K.M."/>
        </authorList>
    </citation>
    <scope>NUCLEOTIDE SEQUENCE [LARGE SCALE GENOMIC DNA]</scope>
    <source>
        <strain evidence="1 2">D5</strain>
        <plasmid evidence="2">Plasmid</plasmid>
    </source>
</reference>
<dbReference type="BioCyc" id="JESP1508404:G14D9-13167-MONOMER"/>
<gene>
    <name evidence="1" type="ORF">JMA_38830</name>
</gene>
<dbReference type="Proteomes" id="UP000031449">
    <property type="component" value="Plasmid unnamed"/>
</dbReference>
<keyword evidence="2" id="KW-1185">Reference proteome</keyword>
<evidence type="ECO:0000313" key="2">
    <source>
        <dbReference type="Proteomes" id="UP000031449"/>
    </source>
</evidence>
<name>A0A0B5ASV7_9BACL</name>
<dbReference type="EMBL" id="CP009417">
    <property type="protein sequence ID" value="AJD93201.1"/>
    <property type="molecule type" value="Genomic_DNA"/>
</dbReference>
<dbReference type="OrthoDB" id="2241963at2"/>
<dbReference type="SUPFAM" id="SSF51161">
    <property type="entry name" value="Trimeric LpxA-like enzymes"/>
    <property type="match status" value="1"/>
</dbReference>
<dbReference type="KEGG" id="jeo:JMA_38830"/>
<keyword evidence="1" id="KW-0614">Plasmid</keyword>